<evidence type="ECO:0000313" key="3">
    <source>
        <dbReference type="EMBL" id="KAJ4250126.1"/>
    </source>
</evidence>
<comment type="caution">
    <text evidence="3">The sequence shown here is derived from an EMBL/GenBank/DDBJ whole genome shotgun (WGS) entry which is preliminary data.</text>
</comment>
<keyword evidence="2" id="KW-0732">Signal</keyword>
<protein>
    <submittedName>
        <fullName evidence="3">Uncharacterized protein</fullName>
    </submittedName>
</protein>
<dbReference type="AlphaFoldDB" id="A0A9W8RQ04"/>
<gene>
    <name evidence="3" type="ORF">NW762_011936</name>
</gene>
<proteinExistence type="predicted"/>
<dbReference type="PROSITE" id="PS51257">
    <property type="entry name" value="PROKAR_LIPOPROTEIN"/>
    <property type="match status" value="1"/>
</dbReference>
<organism evidence="3 4">
    <name type="scientific">Fusarium torreyae</name>
    <dbReference type="NCBI Taxonomy" id="1237075"/>
    <lineage>
        <taxon>Eukaryota</taxon>
        <taxon>Fungi</taxon>
        <taxon>Dikarya</taxon>
        <taxon>Ascomycota</taxon>
        <taxon>Pezizomycotina</taxon>
        <taxon>Sordariomycetes</taxon>
        <taxon>Hypocreomycetidae</taxon>
        <taxon>Hypocreales</taxon>
        <taxon>Nectriaceae</taxon>
        <taxon>Fusarium</taxon>
    </lineage>
</organism>
<evidence type="ECO:0000256" key="1">
    <source>
        <dbReference type="SAM" id="MobiDB-lite"/>
    </source>
</evidence>
<feature type="compositionally biased region" description="Basic and acidic residues" evidence="1">
    <location>
        <begin position="133"/>
        <end position="147"/>
    </location>
</feature>
<accession>A0A9W8RQ04</accession>
<keyword evidence="4" id="KW-1185">Reference proteome</keyword>
<feature type="region of interest" description="Disordered" evidence="1">
    <location>
        <begin position="121"/>
        <end position="147"/>
    </location>
</feature>
<feature type="chain" id="PRO_5040771407" evidence="2">
    <location>
        <begin position="20"/>
        <end position="147"/>
    </location>
</feature>
<reference evidence="3" key="1">
    <citation type="submission" date="2022-09" db="EMBL/GenBank/DDBJ databases">
        <title>Fusarium specimens isolated from Avocado Roots.</title>
        <authorList>
            <person name="Stajich J."/>
            <person name="Roper C."/>
            <person name="Heimlech-Rivalta G."/>
        </authorList>
    </citation>
    <scope>NUCLEOTIDE SEQUENCE</scope>
    <source>
        <strain evidence="3">CF00136</strain>
    </source>
</reference>
<dbReference type="EMBL" id="JAOQAZ010000031">
    <property type="protein sequence ID" value="KAJ4250126.1"/>
    <property type="molecule type" value="Genomic_DNA"/>
</dbReference>
<dbReference type="Proteomes" id="UP001152049">
    <property type="component" value="Unassembled WGS sequence"/>
</dbReference>
<evidence type="ECO:0000256" key="2">
    <source>
        <dbReference type="SAM" id="SignalP"/>
    </source>
</evidence>
<sequence length="147" mass="15613">MTRLIASLALCLLFTAVQASNPVFGGYVSSACDSCLDETYQSCPGDYKTRPYATCMCVGDGSANVVTCLSSCDPGLNEPANVSAAWFRYCILFFKDMCPAAKEYIDTETFDKQCSKEAIAAGGIGEKEDDDSGSGKDSDSNSKADAR</sequence>
<evidence type="ECO:0000313" key="4">
    <source>
        <dbReference type="Proteomes" id="UP001152049"/>
    </source>
</evidence>
<feature type="signal peptide" evidence="2">
    <location>
        <begin position="1"/>
        <end position="19"/>
    </location>
</feature>
<dbReference type="OrthoDB" id="4870036at2759"/>
<name>A0A9W8RQ04_9HYPO</name>